<dbReference type="RefSeq" id="WP_404611961.1">
    <property type="nucleotide sequence ID" value="NZ_JBIYDN010000029.1"/>
</dbReference>
<comment type="caution">
    <text evidence="1">The sequence shown here is derived from an EMBL/GenBank/DDBJ whole genome shotgun (WGS) entry which is preliminary data.</text>
</comment>
<sequence length="243" mass="26676">MNHILRLNGCASDLCQSGFRSPRSRFTQDMPPSAVIRKISFQLTYGGSIEEVVRCGICIGLTCIALSGCATRQLVATPLPESRVGVKSYAEMSYQPLASNEAKTIDFDANTSAVARFPDGLGVYTAFSIEQQPRATVLRVRTWFSSSWLPLATVLQPFVMFLDADKHMVSNVESFKSTNGSTFLDGGYKQGYFPVPRNARFFIVYSASSEADRMVLSAQTGKLWAIPNAYGGKIEVKQQVSPQ</sequence>
<reference evidence="1 2" key="1">
    <citation type="submission" date="2024-11" db="EMBL/GenBank/DDBJ databases">
        <title>Using genomics to understand microbial adaptation to soil warming.</title>
        <authorList>
            <person name="Deangelis K.M. PhD."/>
        </authorList>
    </citation>
    <scope>NUCLEOTIDE SEQUENCE [LARGE SCALE GENOMIC DNA]</scope>
    <source>
        <strain evidence="1 2">GAS97</strain>
    </source>
</reference>
<accession>A0ABW8MU13</accession>
<organism evidence="1 2">
    <name type="scientific">Caballeronia udeis</name>
    <dbReference type="NCBI Taxonomy" id="1232866"/>
    <lineage>
        <taxon>Bacteria</taxon>
        <taxon>Pseudomonadati</taxon>
        <taxon>Pseudomonadota</taxon>
        <taxon>Betaproteobacteria</taxon>
        <taxon>Burkholderiales</taxon>
        <taxon>Burkholderiaceae</taxon>
        <taxon>Caballeronia</taxon>
    </lineage>
</organism>
<name>A0ABW8MU13_9BURK</name>
<protein>
    <recommendedName>
        <fullName evidence="3">Lipoprotein</fullName>
    </recommendedName>
</protein>
<evidence type="ECO:0000313" key="2">
    <source>
        <dbReference type="Proteomes" id="UP001620514"/>
    </source>
</evidence>
<proteinExistence type="predicted"/>
<dbReference type="Proteomes" id="UP001620514">
    <property type="component" value="Unassembled WGS sequence"/>
</dbReference>
<evidence type="ECO:0000313" key="1">
    <source>
        <dbReference type="EMBL" id="MFK4446819.1"/>
    </source>
</evidence>
<dbReference type="EMBL" id="JBIYDN010000029">
    <property type="protein sequence ID" value="MFK4446819.1"/>
    <property type="molecule type" value="Genomic_DNA"/>
</dbReference>
<keyword evidence="2" id="KW-1185">Reference proteome</keyword>
<evidence type="ECO:0008006" key="3">
    <source>
        <dbReference type="Google" id="ProtNLM"/>
    </source>
</evidence>
<gene>
    <name evidence="1" type="ORF">ABH943_006851</name>
</gene>